<protein>
    <submittedName>
        <fullName evidence="1">Uncharacterized protein</fullName>
    </submittedName>
</protein>
<name>A0ACC0L437_RHOML</name>
<evidence type="ECO:0000313" key="1">
    <source>
        <dbReference type="EMBL" id="KAI8523089.1"/>
    </source>
</evidence>
<evidence type="ECO:0000313" key="2">
    <source>
        <dbReference type="Proteomes" id="UP001062846"/>
    </source>
</evidence>
<organism evidence="1 2">
    <name type="scientific">Rhododendron molle</name>
    <name type="common">Chinese azalea</name>
    <name type="synonym">Azalea mollis</name>
    <dbReference type="NCBI Taxonomy" id="49168"/>
    <lineage>
        <taxon>Eukaryota</taxon>
        <taxon>Viridiplantae</taxon>
        <taxon>Streptophyta</taxon>
        <taxon>Embryophyta</taxon>
        <taxon>Tracheophyta</taxon>
        <taxon>Spermatophyta</taxon>
        <taxon>Magnoliopsida</taxon>
        <taxon>eudicotyledons</taxon>
        <taxon>Gunneridae</taxon>
        <taxon>Pentapetalae</taxon>
        <taxon>asterids</taxon>
        <taxon>Ericales</taxon>
        <taxon>Ericaceae</taxon>
        <taxon>Ericoideae</taxon>
        <taxon>Rhodoreae</taxon>
        <taxon>Rhododendron</taxon>
    </lineage>
</organism>
<accession>A0ACC0L437</accession>
<comment type="caution">
    <text evidence="1">The sequence shown here is derived from an EMBL/GenBank/DDBJ whole genome shotgun (WGS) entry which is preliminary data.</text>
</comment>
<dbReference type="EMBL" id="CM046400">
    <property type="protein sequence ID" value="KAI8523089.1"/>
    <property type="molecule type" value="Genomic_DNA"/>
</dbReference>
<sequence length="166" mass="18711">MESSEISIGGLLLHLLLYVVSSSVRDLVSSLGHAIVDWAKDCDSHGNDEEEEEEEEEEASITLFVLVYYTVNVYSFEVITLVEYRVEPNFAFPWKMEQEEGCRSGFIVSGRKVLTSAGAVDLHQEVKLKKGNCDVWYTATVLSVAYDTDLGTKYFAISMHSTFYEI</sequence>
<gene>
    <name evidence="1" type="ORF">RHMOL_Rhmol13G0047300</name>
</gene>
<keyword evidence="2" id="KW-1185">Reference proteome</keyword>
<proteinExistence type="predicted"/>
<dbReference type="Proteomes" id="UP001062846">
    <property type="component" value="Chromosome 13"/>
</dbReference>
<reference evidence="1" key="1">
    <citation type="submission" date="2022-02" db="EMBL/GenBank/DDBJ databases">
        <title>Plant Genome Project.</title>
        <authorList>
            <person name="Zhang R.-G."/>
        </authorList>
    </citation>
    <scope>NUCLEOTIDE SEQUENCE</scope>
    <source>
        <strain evidence="1">AT1</strain>
    </source>
</reference>